<reference evidence="2" key="1">
    <citation type="submission" date="2022-11" db="UniProtKB">
        <authorList>
            <consortium name="WormBaseParasite"/>
        </authorList>
    </citation>
    <scope>IDENTIFICATION</scope>
</reference>
<sequence>MQIDHQLTEHIRSLTRSSPSSGNPQKLLRLCTFCILLDMGNIWRTEHEYEILLGRFLVYFRRNIAYFWTISDELEFEVIENLIVIHHIFMADIIQRFFKYGF</sequence>
<keyword evidence="1" id="KW-1185">Reference proteome</keyword>
<dbReference type="WBParaSite" id="nRc.2.0.1.t08822-RA">
    <property type="protein sequence ID" value="nRc.2.0.1.t08822-RA"/>
    <property type="gene ID" value="nRc.2.0.1.g08822"/>
</dbReference>
<dbReference type="Proteomes" id="UP000887565">
    <property type="component" value="Unplaced"/>
</dbReference>
<evidence type="ECO:0000313" key="2">
    <source>
        <dbReference type="WBParaSite" id="nRc.2.0.1.t08822-RA"/>
    </source>
</evidence>
<name>A0A915I3V9_ROMCU</name>
<accession>A0A915I3V9</accession>
<organism evidence="1 2">
    <name type="scientific">Romanomermis culicivorax</name>
    <name type="common">Nematode worm</name>
    <dbReference type="NCBI Taxonomy" id="13658"/>
    <lineage>
        <taxon>Eukaryota</taxon>
        <taxon>Metazoa</taxon>
        <taxon>Ecdysozoa</taxon>
        <taxon>Nematoda</taxon>
        <taxon>Enoplea</taxon>
        <taxon>Dorylaimia</taxon>
        <taxon>Mermithida</taxon>
        <taxon>Mermithoidea</taxon>
        <taxon>Mermithidae</taxon>
        <taxon>Romanomermis</taxon>
    </lineage>
</organism>
<protein>
    <submittedName>
        <fullName evidence="2">Uncharacterized protein</fullName>
    </submittedName>
</protein>
<dbReference type="AlphaFoldDB" id="A0A915I3V9"/>
<evidence type="ECO:0000313" key="1">
    <source>
        <dbReference type="Proteomes" id="UP000887565"/>
    </source>
</evidence>
<proteinExistence type="predicted"/>